<evidence type="ECO:0000313" key="9">
    <source>
        <dbReference type="EMBL" id="NOU69199.1"/>
    </source>
</evidence>
<keyword evidence="7" id="KW-1133">Transmembrane helix</keyword>
<evidence type="ECO:0000256" key="2">
    <source>
        <dbReference type="ARBA" id="ARBA00022475"/>
    </source>
</evidence>
<evidence type="ECO:0000256" key="5">
    <source>
        <dbReference type="ARBA" id="ARBA00022777"/>
    </source>
</evidence>
<dbReference type="EMBL" id="WHNY01000089">
    <property type="protein sequence ID" value="NOU69199.1"/>
    <property type="molecule type" value="Genomic_DNA"/>
</dbReference>
<feature type="domain" description="HAMP" evidence="8">
    <location>
        <begin position="343"/>
        <end position="395"/>
    </location>
</feature>
<keyword evidence="4" id="KW-0808">Transferase</keyword>
<protein>
    <submittedName>
        <fullName evidence="9">HAMP domain-containing protein</fullName>
    </submittedName>
</protein>
<dbReference type="Proteomes" id="UP000653578">
    <property type="component" value="Unassembled WGS sequence"/>
</dbReference>
<dbReference type="Gene3D" id="3.30.565.10">
    <property type="entry name" value="Histidine kinase-like ATPase, C-terminal domain"/>
    <property type="match status" value="1"/>
</dbReference>
<evidence type="ECO:0000256" key="7">
    <source>
        <dbReference type="SAM" id="Phobius"/>
    </source>
</evidence>
<comment type="subcellular location">
    <subcellularLocation>
        <location evidence="1">Cell membrane</location>
        <topology evidence="1">Multi-pass membrane protein</topology>
    </subcellularLocation>
</comment>
<proteinExistence type="predicted"/>
<organism evidence="9 10">
    <name type="scientific">Paenibacillus plantarum</name>
    <dbReference type="NCBI Taxonomy" id="2654975"/>
    <lineage>
        <taxon>Bacteria</taxon>
        <taxon>Bacillati</taxon>
        <taxon>Bacillota</taxon>
        <taxon>Bacilli</taxon>
        <taxon>Bacillales</taxon>
        <taxon>Paenibacillaceae</taxon>
        <taxon>Paenibacillus</taxon>
    </lineage>
</organism>
<name>A0ABX1XMZ5_9BACL</name>
<dbReference type="InterPro" id="IPR036890">
    <property type="entry name" value="HATPase_C_sf"/>
</dbReference>
<keyword evidence="2" id="KW-1003">Cell membrane</keyword>
<dbReference type="InterPro" id="IPR003660">
    <property type="entry name" value="HAMP_dom"/>
</dbReference>
<evidence type="ECO:0000256" key="3">
    <source>
        <dbReference type="ARBA" id="ARBA00022553"/>
    </source>
</evidence>
<dbReference type="SUPFAM" id="SSF158472">
    <property type="entry name" value="HAMP domain-like"/>
    <property type="match status" value="1"/>
</dbReference>
<keyword evidence="5" id="KW-0418">Kinase</keyword>
<evidence type="ECO:0000313" key="10">
    <source>
        <dbReference type="Proteomes" id="UP000653578"/>
    </source>
</evidence>
<dbReference type="Pfam" id="PF06580">
    <property type="entry name" value="His_kinase"/>
    <property type="match status" value="1"/>
</dbReference>
<keyword evidence="6 7" id="KW-0472">Membrane</keyword>
<feature type="transmembrane region" description="Helical" evidence="7">
    <location>
        <begin position="36"/>
        <end position="55"/>
    </location>
</feature>
<feature type="transmembrane region" description="Helical" evidence="7">
    <location>
        <begin position="321"/>
        <end position="342"/>
    </location>
</feature>
<dbReference type="InterPro" id="IPR010559">
    <property type="entry name" value="Sig_transdc_His_kin_internal"/>
</dbReference>
<keyword evidence="3" id="KW-0597">Phosphoprotein</keyword>
<evidence type="ECO:0000259" key="8">
    <source>
        <dbReference type="PROSITE" id="PS50885"/>
    </source>
</evidence>
<dbReference type="Gene3D" id="6.10.340.10">
    <property type="match status" value="1"/>
</dbReference>
<dbReference type="Pfam" id="PF00672">
    <property type="entry name" value="HAMP"/>
    <property type="match status" value="1"/>
</dbReference>
<dbReference type="InterPro" id="IPR050640">
    <property type="entry name" value="Bact_2-comp_sensor_kinase"/>
</dbReference>
<gene>
    <name evidence="9" type="ORF">GC096_34860</name>
</gene>
<reference evidence="9 10" key="1">
    <citation type="submission" date="2019-10" db="EMBL/GenBank/DDBJ databases">
        <title>Description of Paenibacillus humi sp. nov.</title>
        <authorList>
            <person name="Carlier A."/>
            <person name="Qi S."/>
        </authorList>
    </citation>
    <scope>NUCLEOTIDE SEQUENCE [LARGE SCALE GENOMIC DNA]</scope>
    <source>
        <strain evidence="9 10">LMG 31461</strain>
    </source>
</reference>
<accession>A0ABX1XMZ5</accession>
<dbReference type="SUPFAM" id="SSF55874">
    <property type="entry name" value="ATPase domain of HSP90 chaperone/DNA topoisomerase II/histidine kinase"/>
    <property type="match status" value="1"/>
</dbReference>
<dbReference type="InterPro" id="IPR003594">
    <property type="entry name" value="HATPase_dom"/>
</dbReference>
<evidence type="ECO:0000256" key="4">
    <source>
        <dbReference type="ARBA" id="ARBA00022679"/>
    </source>
</evidence>
<evidence type="ECO:0000256" key="1">
    <source>
        <dbReference type="ARBA" id="ARBA00004651"/>
    </source>
</evidence>
<keyword evidence="10" id="KW-1185">Reference proteome</keyword>
<dbReference type="CDD" id="cd06225">
    <property type="entry name" value="HAMP"/>
    <property type="match status" value="1"/>
</dbReference>
<dbReference type="PROSITE" id="PS50885">
    <property type="entry name" value="HAMP"/>
    <property type="match status" value="1"/>
</dbReference>
<dbReference type="PANTHER" id="PTHR34220:SF7">
    <property type="entry name" value="SENSOR HISTIDINE KINASE YPDA"/>
    <property type="match status" value="1"/>
</dbReference>
<dbReference type="SMART" id="SM00304">
    <property type="entry name" value="HAMP"/>
    <property type="match status" value="1"/>
</dbReference>
<sequence>MVALIYPRGSILGIVRKRAFEWGVMRMAGRQRRFSILGKLIVTFLIVLSPMYVIGTQINEWGAGLVRKEISKSLESQIQFYRSSLENEIDRMGRIQRQYMNDEDLEALSVTAESLTEYQKLVILKRFQQRLVLLKESSMYIQRASVYIPPINKIISSTELADSLPRERLDQLKRDSFSHKGLFYRDGDHLYLREYYPSNQLVEGRDPMFVLELELSMPAMQSYLAQISNYDQGGAAIVKGDWDIVHTQNKEAYALISQTVRGQMSALQDKSVQVVQTVNELIKIGNQRLLTVSTYSPALDLTLVAFVPEKAVMGPLDHYQVYLYLISLCALIVIILFSIYVYRIIHRPLSRLVRAFRKVESGDLQVELTYKSSDEFHYLYAQFNNMVAHLKKLIFEIYEQKIRTQQSELKQLQSQINPHFLYNSFYLLYRMTKAHDFENSTRFTRYLGDYFQYMTRNGSEEVPLERELSHIRAFAEIQTIRYMNRISFEMEPLPEVCKQLVVPRLILQPIVENAYHHGFDQDHEDRHLQISTTCHEEDDGEMLVVIEVEDNGKGMTDEELRDFQAKTQEGQATEEVTGMLNVHRRLQLRFGEKAGVRILRREEGGLVVSVVIPFVV</sequence>
<dbReference type="Pfam" id="PF02518">
    <property type="entry name" value="HATPase_c"/>
    <property type="match status" value="1"/>
</dbReference>
<dbReference type="PANTHER" id="PTHR34220">
    <property type="entry name" value="SENSOR HISTIDINE KINASE YPDA"/>
    <property type="match status" value="1"/>
</dbReference>
<evidence type="ECO:0000256" key="6">
    <source>
        <dbReference type="ARBA" id="ARBA00023136"/>
    </source>
</evidence>
<keyword evidence="7" id="KW-0812">Transmembrane</keyword>
<comment type="caution">
    <text evidence="9">The sequence shown here is derived from an EMBL/GenBank/DDBJ whole genome shotgun (WGS) entry which is preliminary data.</text>
</comment>